<sequence>MKLFHAPGSCSLGIRMILEEAGLPYELHRLDVRAGDQRRPEYLAVRRCQLNSLAPRKWPVLERQMLAAPFQASKASIR</sequence>
<name>A0A2T6A3L1_9RHOB</name>
<evidence type="ECO:0000313" key="3">
    <source>
        <dbReference type="Proteomes" id="UP000244069"/>
    </source>
</evidence>
<dbReference type="CDD" id="cd03057">
    <property type="entry name" value="GST_N_Beta"/>
    <property type="match status" value="1"/>
</dbReference>
<dbReference type="Pfam" id="PF02798">
    <property type="entry name" value="GST_N"/>
    <property type="match status" value="1"/>
</dbReference>
<dbReference type="Proteomes" id="UP000244069">
    <property type="component" value="Unassembled WGS sequence"/>
</dbReference>
<protein>
    <submittedName>
        <fullName evidence="2">Glutathione S-transferase-like protein</fullName>
    </submittedName>
</protein>
<dbReference type="Gene3D" id="3.40.30.10">
    <property type="entry name" value="Glutaredoxin"/>
    <property type="match status" value="1"/>
</dbReference>
<dbReference type="InterPro" id="IPR004045">
    <property type="entry name" value="Glutathione_S-Trfase_N"/>
</dbReference>
<comment type="caution">
    <text evidence="2">The sequence shown here is derived from an EMBL/GenBank/DDBJ whole genome shotgun (WGS) entry which is preliminary data.</text>
</comment>
<gene>
    <name evidence="2" type="ORF">C8N44_1439</name>
</gene>
<keyword evidence="3" id="KW-1185">Reference proteome</keyword>
<dbReference type="RefSeq" id="WP_107978781.1">
    <property type="nucleotide sequence ID" value="NZ_BMEZ01000043.1"/>
</dbReference>
<dbReference type="SUPFAM" id="SSF52833">
    <property type="entry name" value="Thioredoxin-like"/>
    <property type="match status" value="1"/>
</dbReference>
<dbReference type="GO" id="GO:0016740">
    <property type="term" value="F:transferase activity"/>
    <property type="evidence" value="ECO:0007669"/>
    <property type="project" value="UniProtKB-KW"/>
</dbReference>
<reference evidence="2 3" key="1">
    <citation type="submission" date="2018-04" db="EMBL/GenBank/DDBJ databases">
        <title>Genomic Encyclopedia of Archaeal and Bacterial Type Strains, Phase II (KMG-II): from individual species to whole genera.</title>
        <authorList>
            <person name="Goeker M."/>
        </authorList>
    </citation>
    <scope>NUCLEOTIDE SEQUENCE [LARGE SCALE GENOMIC DNA]</scope>
    <source>
        <strain evidence="2 3">DSM 29329</strain>
    </source>
</reference>
<dbReference type="OrthoDB" id="7583243at2"/>
<evidence type="ECO:0000313" key="2">
    <source>
        <dbReference type="EMBL" id="PTX38393.1"/>
    </source>
</evidence>
<accession>A0A2T6A3L1</accession>
<organism evidence="2 3">
    <name type="scientific">Allosediminivita pacifica</name>
    <dbReference type="NCBI Taxonomy" id="1267769"/>
    <lineage>
        <taxon>Bacteria</taxon>
        <taxon>Pseudomonadati</taxon>
        <taxon>Pseudomonadota</taxon>
        <taxon>Alphaproteobacteria</taxon>
        <taxon>Rhodobacterales</taxon>
        <taxon>Paracoccaceae</taxon>
        <taxon>Allosediminivita</taxon>
    </lineage>
</organism>
<dbReference type="AlphaFoldDB" id="A0A2T6A3L1"/>
<feature type="domain" description="GST N-terminal" evidence="1">
    <location>
        <begin position="1"/>
        <end position="63"/>
    </location>
</feature>
<dbReference type="InterPro" id="IPR036249">
    <property type="entry name" value="Thioredoxin-like_sf"/>
</dbReference>
<proteinExistence type="predicted"/>
<keyword evidence="2" id="KW-0808">Transferase</keyword>
<dbReference type="EMBL" id="QBKN01000043">
    <property type="protein sequence ID" value="PTX38393.1"/>
    <property type="molecule type" value="Genomic_DNA"/>
</dbReference>
<evidence type="ECO:0000259" key="1">
    <source>
        <dbReference type="Pfam" id="PF02798"/>
    </source>
</evidence>